<dbReference type="RefSeq" id="WP_205050711.1">
    <property type="nucleotide sequence ID" value="NZ_JACJKX010000014.1"/>
</dbReference>
<dbReference type="InterPro" id="IPR036676">
    <property type="entry name" value="PurM-like_C_sf"/>
</dbReference>
<comment type="caution">
    <text evidence="4">The sequence shown here is derived from an EMBL/GenBank/DDBJ whole genome shotgun (WGS) entry which is preliminary data.</text>
</comment>
<feature type="binding site" evidence="2">
    <location>
        <position position="75"/>
    </location>
    <ligand>
        <name>Mg(2+)</name>
        <dbReference type="ChEBI" id="CHEBI:18420"/>
        <label>3</label>
    </ligand>
</feature>
<feature type="binding site" evidence="2">
    <location>
        <position position="47"/>
    </location>
    <ligand>
        <name>Mg(2+)</name>
        <dbReference type="ChEBI" id="CHEBI:18420"/>
        <label>1</label>
    </ligand>
</feature>
<feature type="domain" description="PurM-like N-terminal" evidence="3">
    <location>
        <begin position="29"/>
        <end position="146"/>
    </location>
</feature>
<comment type="caution">
    <text evidence="2">Lacks conserved residue(s) required for the propagation of feature annotation.</text>
</comment>
<proteinExistence type="inferred from homology"/>
<comment type="pathway">
    <text evidence="2">Cofactor biosynthesis; thiamine diphosphate biosynthesis; thiamine diphosphate from thiamine phosphate: step 1/1.</text>
</comment>
<evidence type="ECO:0000313" key="5">
    <source>
        <dbReference type="Proteomes" id="UP000777002"/>
    </source>
</evidence>
<comment type="miscellaneous">
    <text evidence="2">Reaction mechanism of ThiL seems to utilize a direct, inline transfer of the gamma-phosphate of ATP to TMP rather than a phosphorylated enzyme intermediate.</text>
</comment>
<keyword evidence="2" id="KW-0460">Magnesium</keyword>
<feature type="binding site" evidence="2">
    <location>
        <begin position="121"/>
        <end position="122"/>
    </location>
    <ligand>
        <name>ATP</name>
        <dbReference type="ChEBI" id="CHEBI:30616"/>
    </ligand>
</feature>
<feature type="binding site" evidence="2">
    <location>
        <position position="47"/>
    </location>
    <ligand>
        <name>Mg(2+)</name>
        <dbReference type="ChEBI" id="CHEBI:18420"/>
        <label>2</label>
    </ligand>
</feature>
<dbReference type="Pfam" id="PF00586">
    <property type="entry name" value="AIRS"/>
    <property type="match status" value="1"/>
</dbReference>
<comment type="catalytic activity">
    <reaction evidence="2">
        <text>thiamine phosphate + ATP = thiamine diphosphate + ADP</text>
        <dbReference type="Rhea" id="RHEA:15913"/>
        <dbReference type="ChEBI" id="CHEBI:30616"/>
        <dbReference type="ChEBI" id="CHEBI:37575"/>
        <dbReference type="ChEBI" id="CHEBI:58937"/>
        <dbReference type="ChEBI" id="CHEBI:456216"/>
        <dbReference type="EC" id="2.7.4.16"/>
    </reaction>
</comment>
<feature type="binding site" evidence="2">
    <location>
        <position position="215"/>
    </location>
    <ligand>
        <name>Mg(2+)</name>
        <dbReference type="ChEBI" id="CHEBI:18420"/>
        <label>3</label>
    </ligand>
</feature>
<dbReference type="PIRSF" id="PIRSF005303">
    <property type="entry name" value="Thiam_monoph_kin"/>
    <property type="match status" value="1"/>
</dbReference>
<feature type="binding site" evidence="2">
    <location>
        <position position="45"/>
    </location>
    <ligand>
        <name>Mg(2+)</name>
        <dbReference type="ChEBI" id="CHEBI:18420"/>
        <label>4</label>
    </ligand>
</feature>
<feature type="binding site" evidence="2">
    <location>
        <position position="217"/>
    </location>
    <ligand>
        <name>ATP</name>
        <dbReference type="ChEBI" id="CHEBI:30616"/>
    </ligand>
</feature>
<dbReference type="HAMAP" id="MF_02128">
    <property type="entry name" value="TMP_kinase"/>
    <property type="match status" value="1"/>
</dbReference>
<evidence type="ECO:0000313" key="4">
    <source>
        <dbReference type="EMBL" id="MBM6929124.1"/>
    </source>
</evidence>
<dbReference type="Gene3D" id="3.30.1330.10">
    <property type="entry name" value="PurM-like, N-terminal domain"/>
    <property type="match status" value="1"/>
</dbReference>
<dbReference type="Gene3D" id="3.90.650.10">
    <property type="entry name" value="PurM-like C-terminal domain"/>
    <property type="match status" value="1"/>
</dbReference>
<feature type="binding site" evidence="2">
    <location>
        <position position="265"/>
    </location>
    <ligand>
        <name>substrate</name>
    </ligand>
</feature>
<feature type="binding site" evidence="2">
    <location>
        <position position="152"/>
    </location>
    <ligand>
        <name>ATP</name>
        <dbReference type="ChEBI" id="CHEBI:30616"/>
    </ligand>
</feature>
<feature type="binding site" evidence="2">
    <location>
        <position position="31"/>
    </location>
    <ligand>
        <name>Mg(2+)</name>
        <dbReference type="ChEBI" id="CHEBI:18420"/>
        <label>3</label>
    </ligand>
</feature>
<dbReference type="InterPro" id="IPR036921">
    <property type="entry name" value="PurM-like_N_sf"/>
</dbReference>
<dbReference type="SUPFAM" id="SSF56042">
    <property type="entry name" value="PurM C-terminal domain-like"/>
    <property type="match status" value="1"/>
</dbReference>
<feature type="binding site" evidence="2">
    <location>
        <position position="75"/>
    </location>
    <ligand>
        <name>Mg(2+)</name>
        <dbReference type="ChEBI" id="CHEBI:18420"/>
        <label>4</label>
    </ligand>
</feature>
<keyword evidence="5" id="KW-1185">Reference proteome</keyword>
<keyword evidence="2 4" id="KW-0418">Kinase</keyword>
<feature type="binding site" evidence="2">
    <location>
        <position position="31"/>
    </location>
    <ligand>
        <name>Mg(2+)</name>
        <dbReference type="ChEBI" id="CHEBI:18420"/>
        <label>4</label>
    </ligand>
</feature>
<dbReference type="CDD" id="cd02194">
    <property type="entry name" value="ThiL"/>
    <property type="match status" value="1"/>
</dbReference>
<comment type="function">
    <text evidence="2">Catalyzes the ATP-dependent phosphorylation of thiamine-monophosphate (TMP) to form thiamine-pyrophosphate (TPP), the active form of vitamin B1.</text>
</comment>
<dbReference type="PANTHER" id="PTHR30270">
    <property type="entry name" value="THIAMINE-MONOPHOSPHATE KINASE"/>
    <property type="match status" value="1"/>
</dbReference>
<accession>A0ABS2GW01</accession>
<evidence type="ECO:0000256" key="1">
    <source>
        <dbReference type="ARBA" id="ARBA00022977"/>
    </source>
</evidence>
<dbReference type="GO" id="GO:0009030">
    <property type="term" value="F:thiamine-phosphate kinase activity"/>
    <property type="evidence" value="ECO:0007669"/>
    <property type="project" value="UniProtKB-EC"/>
</dbReference>
<dbReference type="EMBL" id="JACJKX010000014">
    <property type="protein sequence ID" value="MBM6929124.1"/>
    <property type="molecule type" value="Genomic_DNA"/>
</dbReference>
<feature type="binding site" evidence="2">
    <location>
        <position position="325"/>
    </location>
    <ligand>
        <name>substrate</name>
    </ligand>
</feature>
<gene>
    <name evidence="2 4" type="primary">thiL</name>
    <name evidence="4" type="ORF">H5985_07575</name>
</gene>
<feature type="binding site" evidence="2">
    <location>
        <position position="46"/>
    </location>
    <ligand>
        <name>Mg(2+)</name>
        <dbReference type="ChEBI" id="CHEBI:18420"/>
        <label>1</label>
    </ligand>
</feature>
<comment type="similarity">
    <text evidence="2">Belongs to the thiamine-monophosphate kinase family.</text>
</comment>
<dbReference type="NCBIfam" id="TIGR01379">
    <property type="entry name" value="thiL"/>
    <property type="match status" value="1"/>
</dbReference>
<dbReference type="SUPFAM" id="SSF55326">
    <property type="entry name" value="PurM N-terminal domain-like"/>
    <property type="match status" value="1"/>
</dbReference>
<feature type="binding site" evidence="2">
    <location>
        <position position="75"/>
    </location>
    <ligand>
        <name>Mg(2+)</name>
        <dbReference type="ChEBI" id="CHEBI:18420"/>
        <label>2</label>
    </ligand>
</feature>
<dbReference type="PANTHER" id="PTHR30270:SF0">
    <property type="entry name" value="THIAMINE-MONOPHOSPHATE KINASE"/>
    <property type="match status" value="1"/>
</dbReference>
<keyword evidence="2 4" id="KW-0808">Transferase</keyword>
<name>A0ABS2GW01_9BURK</name>
<dbReference type="EC" id="2.7.4.16" evidence="2"/>
<organism evidence="4 5">
    <name type="scientific">Parasutterella secunda</name>
    <dbReference type="NCBI Taxonomy" id="626947"/>
    <lineage>
        <taxon>Bacteria</taxon>
        <taxon>Pseudomonadati</taxon>
        <taxon>Pseudomonadota</taxon>
        <taxon>Betaproteobacteria</taxon>
        <taxon>Burkholderiales</taxon>
        <taxon>Sutterellaceae</taxon>
        <taxon>Parasutterella</taxon>
    </lineage>
</organism>
<dbReference type="InterPro" id="IPR016188">
    <property type="entry name" value="PurM-like_N"/>
</dbReference>
<keyword evidence="2" id="KW-0479">Metal-binding</keyword>
<evidence type="ECO:0000259" key="3">
    <source>
        <dbReference type="Pfam" id="PF00586"/>
    </source>
</evidence>
<feature type="binding site" evidence="2">
    <location>
        <position position="122"/>
    </location>
    <ligand>
        <name>Mg(2+)</name>
        <dbReference type="ChEBI" id="CHEBI:18420"/>
        <label>1</label>
    </ligand>
</feature>
<keyword evidence="2" id="KW-0547">Nucleotide-binding</keyword>
<dbReference type="Proteomes" id="UP000777002">
    <property type="component" value="Unassembled WGS sequence"/>
</dbReference>
<dbReference type="InterPro" id="IPR006283">
    <property type="entry name" value="ThiL-like"/>
</dbReference>
<sequence>MGSCLSETELISRFFDFQIPGHWSTQGIGDDCAIVEVGQTRLAITTDTVASGTHFLPDADPFTVGKKSLAVNLSDLAAAGAVPRCFFLSLSLPQTDLKWLEAFSRGLRETAEEFSCPLIGGDTTKTAKIEDKQAPFSITITAIGEVQKGLTRQGAQIGDDIWVSGRVGDAYLALMLRTGQWKGLCTQDVAHAMDCPTPRIALGQFLAHYATACADISDGFLKDLGNILTRSSVGARVNIDDLAVSEALRARSRDERRQAQLAGGDDYELVWTASPQARAAMREFEKTARMQGEPLVLSRVGTIIPDGLILVDNSGCEVMNTFKGFDHFANENV</sequence>
<feature type="binding site" evidence="2">
    <location>
        <position position="218"/>
    </location>
    <ligand>
        <name>Mg(2+)</name>
        <dbReference type="ChEBI" id="CHEBI:18420"/>
        <label>5</label>
    </ligand>
</feature>
<feature type="binding site" evidence="2">
    <location>
        <position position="54"/>
    </location>
    <ligand>
        <name>substrate</name>
    </ligand>
</feature>
<reference evidence="4 5" key="1">
    <citation type="journal article" date="2021" name="Sci. Rep.">
        <title>The distribution of antibiotic resistance genes in chicken gut microbiota commensals.</title>
        <authorList>
            <person name="Juricova H."/>
            <person name="Matiasovicova J."/>
            <person name="Kubasova T."/>
            <person name="Cejkova D."/>
            <person name="Rychlik I."/>
        </authorList>
    </citation>
    <scope>NUCLEOTIDE SEQUENCE [LARGE SCALE GENOMIC DNA]</scope>
    <source>
        <strain evidence="4 5">An562</strain>
    </source>
</reference>
<protein>
    <recommendedName>
        <fullName evidence="2">Thiamine-monophosphate kinase</fullName>
        <shortName evidence="2">TMP kinase</shortName>
        <shortName evidence="2">Thiamine-phosphate kinase</shortName>
        <ecNumber evidence="2">2.7.4.16</ecNumber>
    </recommendedName>
</protein>
<evidence type="ECO:0000256" key="2">
    <source>
        <dbReference type="HAMAP-Rule" id="MF_02128"/>
    </source>
</evidence>
<keyword evidence="1 2" id="KW-0784">Thiamine biosynthesis</keyword>
<keyword evidence="2" id="KW-0067">ATP-binding</keyword>